<dbReference type="InterPro" id="IPR036259">
    <property type="entry name" value="MFS_trans_sf"/>
</dbReference>
<evidence type="ECO:0000313" key="2">
    <source>
        <dbReference type="EMBL" id="OLQ05187.1"/>
    </source>
</evidence>
<feature type="transmembrane region" description="Helical" evidence="1">
    <location>
        <begin position="446"/>
        <end position="465"/>
    </location>
</feature>
<sequence length="752" mass="82825">MPPPLRVAWVGDADEPQAGELERVLERGVLIHFFDAHILVGCPSGAGARLDALGIAGLLDAVLATSGGCLEGWPELRRLLHAMEPEVSKEAHVREGCFGRLRRKLTEPHGHSGHSLFRKFRFALSLFSLFHILAIIGSAKDVYLEKFGADATIMGLLFSVISFWSPLTECLVGHLQDREVLKRCFPVERWGRRAPFLATHCVIAAVAASAVYMPPSNATGPLEVWFVLVLMLSYWGASSCVIAFEAARQEIYPFKEERIVVEGLCKYTMMMGGGCGAIPVLVLMADASMLHRLLFVFYILLFGLVSLEAVPIFRDAKAAPLPEVPSEGQEVQSSTGEAGGVLQILCEVMPRCGCCRRKDQRPPKMAFRHLMAVKFWNGAYGASIGSTLFYYVTYVLRLGGWERMQVIVGGGLLAGVTEVTLNWIYMRVFSAGDVRLDMTGKKDRKLLRYVVFSRFFNAIATFGIIGWAEPSIFMVFLWAVTTRFGLASFSFWRVSAQCWLVDEDCIFGEVPGRRRQGVIFGALAMTQNFAGAVFSSLTFLGLGLAGLQTVNCEDQCKHLSTKQIVDSTGAVGECIETCFLGVIAMQPDSLRWYVRAVIGFWAPLCELFVAFHAWKFPIKGARLRRLYAGISQSRGEEINLTLEDAGAPHTGKSKIVLSVEATKSNNSNKMRRQNTDGEGLLWRLAHTTALVDSWPGAKSLSVLFDINEAAPLDMRRSHRSTAHSAGEGETSVDLSKQVSDWAGIIPSTRISL</sequence>
<evidence type="ECO:0000256" key="1">
    <source>
        <dbReference type="SAM" id="Phobius"/>
    </source>
</evidence>
<feature type="transmembrane region" description="Helical" evidence="1">
    <location>
        <begin position="264"/>
        <end position="283"/>
    </location>
</feature>
<gene>
    <name evidence="2" type="ORF">AK812_SmicGene11678</name>
</gene>
<dbReference type="Pfam" id="PF13347">
    <property type="entry name" value="MFS_2"/>
    <property type="match status" value="1"/>
</dbReference>
<dbReference type="AlphaFoldDB" id="A0A1Q9ECS6"/>
<name>A0A1Q9ECS6_SYMMI</name>
<organism evidence="2 3">
    <name type="scientific">Symbiodinium microadriaticum</name>
    <name type="common">Dinoflagellate</name>
    <name type="synonym">Zooxanthella microadriatica</name>
    <dbReference type="NCBI Taxonomy" id="2951"/>
    <lineage>
        <taxon>Eukaryota</taxon>
        <taxon>Sar</taxon>
        <taxon>Alveolata</taxon>
        <taxon>Dinophyceae</taxon>
        <taxon>Suessiales</taxon>
        <taxon>Symbiodiniaceae</taxon>
        <taxon>Symbiodinium</taxon>
    </lineage>
</organism>
<feature type="transmembrane region" description="Helical" evidence="1">
    <location>
        <begin position="289"/>
        <end position="307"/>
    </location>
</feature>
<feature type="transmembrane region" description="Helical" evidence="1">
    <location>
        <begin position="224"/>
        <end position="244"/>
    </location>
</feature>
<keyword evidence="3" id="KW-1185">Reference proteome</keyword>
<feature type="transmembrane region" description="Helical" evidence="1">
    <location>
        <begin position="404"/>
        <end position="425"/>
    </location>
</feature>
<feature type="transmembrane region" description="Helical" evidence="1">
    <location>
        <begin position="592"/>
        <end position="614"/>
    </location>
</feature>
<dbReference type="Gene3D" id="1.20.1250.20">
    <property type="entry name" value="MFS general substrate transporter like domains"/>
    <property type="match status" value="1"/>
</dbReference>
<dbReference type="Proteomes" id="UP000186817">
    <property type="component" value="Unassembled WGS sequence"/>
</dbReference>
<evidence type="ECO:0000313" key="3">
    <source>
        <dbReference type="Proteomes" id="UP000186817"/>
    </source>
</evidence>
<feature type="transmembrane region" description="Helical" evidence="1">
    <location>
        <begin position="366"/>
        <end position="392"/>
    </location>
</feature>
<dbReference type="OMA" id="ADATIMG"/>
<feature type="transmembrane region" description="Helical" evidence="1">
    <location>
        <begin position="471"/>
        <end position="492"/>
    </location>
</feature>
<feature type="transmembrane region" description="Helical" evidence="1">
    <location>
        <begin position="120"/>
        <end position="139"/>
    </location>
</feature>
<keyword evidence="1" id="KW-0472">Membrane</keyword>
<keyword evidence="1" id="KW-1133">Transmembrane helix</keyword>
<comment type="caution">
    <text evidence="2">The sequence shown here is derived from an EMBL/GenBank/DDBJ whole genome shotgun (WGS) entry which is preliminary data.</text>
</comment>
<keyword evidence="1" id="KW-0812">Transmembrane</keyword>
<dbReference type="SUPFAM" id="SSF103473">
    <property type="entry name" value="MFS general substrate transporter"/>
    <property type="match status" value="1"/>
</dbReference>
<proteinExistence type="predicted"/>
<accession>A0A1Q9ECS6</accession>
<dbReference type="OrthoDB" id="434082at2759"/>
<feature type="transmembrane region" description="Helical" evidence="1">
    <location>
        <begin position="518"/>
        <end position="540"/>
    </location>
</feature>
<protein>
    <submittedName>
        <fullName evidence="2">Uncharacterized protein</fullName>
    </submittedName>
</protein>
<reference evidence="2 3" key="1">
    <citation type="submission" date="2016-02" db="EMBL/GenBank/DDBJ databases">
        <title>Genome analysis of coral dinoflagellate symbionts highlights evolutionary adaptations to a symbiotic lifestyle.</title>
        <authorList>
            <person name="Aranda M."/>
            <person name="Li Y."/>
            <person name="Liew Y.J."/>
            <person name="Baumgarten S."/>
            <person name="Simakov O."/>
            <person name="Wilson M."/>
            <person name="Piel J."/>
            <person name="Ashoor H."/>
            <person name="Bougouffa S."/>
            <person name="Bajic V.B."/>
            <person name="Ryu T."/>
            <person name="Ravasi T."/>
            <person name="Bayer T."/>
            <person name="Micklem G."/>
            <person name="Kim H."/>
            <person name="Bhak J."/>
            <person name="Lajeunesse T.C."/>
            <person name="Voolstra C.R."/>
        </authorList>
    </citation>
    <scope>NUCLEOTIDE SEQUENCE [LARGE SCALE GENOMIC DNA]</scope>
    <source>
        <strain evidence="2 3">CCMP2467</strain>
    </source>
</reference>
<feature type="transmembrane region" description="Helical" evidence="1">
    <location>
        <begin position="151"/>
        <end position="173"/>
    </location>
</feature>
<feature type="transmembrane region" description="Helical" evidence="1">
    <location>
        <begin position="194"/>
        <end position="212"/>
    </location>
</feature>
<dbReference type="EMBL" id="LSRX01000192">
    <property type="protein sequence ID" value="OLQ05187.1"/>
    <property type="molecule type" value="Genomic_DNA"/>
</dbReference>